<dbReference type="NCBIfam" id="NF005486">
    <property type="entry name" value="PRK07093.1"/>
    <property type="match status" value="1"/>
</dbReference>
<dbReference type="InterPro" id="IPR005801">
    <property type="entry name" value="ADC_synthase"/>
</dbReference>
<dbReference type="Pfam" id="PF00425">
    <property type="entry name" value="Chorismate_bind"/>
    <property type="match status" value="1"/>
</dbReference>
<evidence type="ECO:0000313" key="2">
    <source>
        <dbReference type="EMBL" id="KQM09009.1"/>
    </source>
</evidence>
<sequence>MLKKHRSATARRLMNELAAQDTPFLFAVNYKGTETIVLPLDELSEQECLYNFEGMGNLDTPLSPSRLAEVKWHVEKPDFEAYSRAFTRVQKAIAAGKTRLVNLTCQVPFFCDLTPRELYMATQAKYRLWIRGTLLCFSPETFLRIEQGEIKSYPMKGTIRADVPEAEAVLLGNEKEAEEHASVVELIKQDLGKVASRLEVRRYRYVDTLQTSNGPILETSSEVVGQLPKDYRAHLGDILFSQLPGGSITGMPKLESIKVIRASEEYNRGFYTGVMGLYADGKLNSAVMIRFIDCSSKQLYYKAGGGITAKSDCLSEYNEVITKCYVPLR</sequence>
<accession>A0A0Q4B9R1</accession>
<gene>
    <name evidence="2" type="ORF">AL399_04165</name>
</gene>
<dbReference type="EMBL" id="LIIK01000015">
    <property type="protein sequence ID" value="KQM09009.1"/>
    <property type="molecule type" value="Genomic_DNA"/>
</dbReference>
<dbReference type="InterPro" id="IPR015890">
    <property type="entry name" value="Chorismate_C"/>
</dbReference>
<dbReference type="Gene3D" id="3.60.120.10">
    <property type="entry name" value="Anthranilate synthase"/>
    <property type="match status" value="1"/>
</dbReference>
<evidence type="ECO:0000313" key="3">
    <source>
        <dbReference type="Proteomes" id="UP000054172"/>
    </source>
</evidence>
<evidence type="ECO:0000259" key="1">
    <source>
        <dbReference type="Pfam" id="PF00425"/>
    </source>
</evidence>
<dbReference type="PANTHER" id="PTHR11236">
    <property type="entry name" value="AMINOBENZOATE/ANTHRANILATE SYNTHASE"/>
    <property type="match status" value="1"/>
</dbReference>
<dbReference type="GO" id="GO:0000162">
    <property type="term" value="P:L-tryptophan biosynthetic process"/>
    <property type="evidence" value="ECO:0007669"/>
    <property type="project" value="TreeGrafter"/>
</dbReference>
<organism evidence="2 3">
    <name type="scientific">Candidatus [Bacteroides] periocalifornicus</name>
    <dbReference type="NCBI Taxonomy" id="1702214"/>
    <lineage>
        <taxon>Bacteria</taxon>
        <taxon>Pseudomonadati</taxon>
        <taxon>Bacteroidota</taxon>
    </lineage>
</organism>
<proteinExistence type="predicted"/>
<dbReference type="STRING" id="1702214.AL399_04165"/>
<keyword evidence="3" id="KW-1185">Reference proteome</keyword>
<feature type="domain" description="Chorismate-utilising enzyme C-terminal" evidence="1">
    <location>
        <begin position="79"/>
        <end position="323"/>
    </location>
</feature>
<dbReference type="SUPFAM" id="SSF56322">
    <property type="entry name" value="ADC synthase"/>
    <property type="match status" value="1"/>
</dbReference>
<dbReference type="GO" id="GO:0046820">
    <property type="term" value="F:4-amino-4-deoxychorismate synthase activity"/>
    <property type="evidence" value="ECO:0007669"/>
    <property type="project" value="TreeGrafter"/>
</dbReference>
<reference evidence="2" key="1">
    <citation type="submission" date="2015-08" db="EMBL/GenBank/DDBJ databases">
        <title>Candidatus Bacteriodes Periocalifornicus.</title>
        <authorList>
            <person name="McLean J.S."/>
            <person name="Kelley S."/>
        </authorList>
    </citation>
    <scope>NUCLEOTIDE SEQUENCE [LARGE SCALE GENOMIC DNA]</scope>
    <source>
        <strain evidence="2">12B</strain>
    </source>
</reference>
<dbReference type="InterPro" id="IPR019999">
    <property type="entry name" value="Anth_synth_I-like"/>
</dbReference>
<dbReference type="AlphaFoldDB" id="A0A0Q4B9R1"/>
<name>A0A0Q4B9R1_9BACT</name>
<dbReference type="PRINTS" id="PR00095">
    <property type="entry name" value="ANTSNTHASEI"/>
</dbReference>
<dbReference type="Proteomes" id="UP000054172">
    <property type="component" value="Unassembled WGS sequence"/>
</dbReference>
<dbReference type="PANTHER" id="PTHR11236:SF50">
    <property type="entry name" value="AMINODEOXYCHORISMATE SYNTHASE COMPONENT 1"/>
    <property type="match status" value="1"/>
</dbReference>
<comment type="caution">
    <text evidence="2">The sequence shown here is derived from an EMBL/GenBank/DDBJ whole genome shotgun (WGS) entry which is preliminary data.</text>
</comment>
<protein>
    <recommendedName>
        <fullName evidence="1">Chorismate-utilising enzyme C-terminal domain-containing protein</fullName>
    </recommendedName>
</protein>
<dbReference type="PATRIC" id="fig|1702214.3.peg.1550"/>